<name>A0ABZ2Z6R2_9BACT</name>
<dbReference type="Proteomes" id="UP001449657">
    <property type="component" value="Chromosome"/>
</dbReference>
<dbReference type="EMBL" id="CP150096">
    <property type="protein sequence ID" value="WZN47002.1"/>
    <property type="molecule type" value="Genomic_DNA"/>
</dbReference>
<proteinExistence type="predicted"/>
<reference evidence="1 2" key="1">
    <citation type="submission" date="2024-03" db="EMBL/GenBank/DDBJ databases">
        <title>Chitinophaga caseinilytica sp. nov., a casein hydrolysing bacterium isolated from forest soil.</title>
        <authorList>
            <person name="Lee D.S."/>
            <person name="Han D.M."/>
            <person name="Baek J.H."/>
            <person name="Choi D.G."/>
            <person name="Jeon J.H."/>
            <person name="Jeon C.O."/>
        </authorList>
    </citation>
    <scope>NUCLEOTIDE SEQUENCE [LARGE SCALE GENOMIC DNA]</scope>
    <source>
        <strain evidence="1 2">KACC 19118</strain>
    </source>
</reference>
<evidence type="ECO:0000313" key="2">
    <source>
        <dbReference type="Proteomes" id="UP001449657"/>
    </source>
</evidence>
<dbReference type="RefSeq" id="WP_341841667.1">
    <property type="nucleotide sequence ID" value="NZ_CP149792.1"/>
</dbReference>
<keyword evidence="2" id="KW-1185">Reference proteome</keyword>
<organism evidence="1 2">
    <name type="scientific">Chitinophaga caseinilytica</name>
    <dbReference type="NCBI Taxonomy" id="2267521"/>
    <lineage>
        <taxon>Bacteria</taxon>
        <taxon>Pseudomonadati</taxon>
        <taxon>Bacteroidota</taxon>
        <taxon>Chitinophagia</taxon>
        <taxon>Chitinophagales</taxon>
        <taxon>Chitinophagaceae</taxon>
        <taxon>Chitinophaga</taxon>
    </lineage>
</organism>
<gene>
    <name evidence="1" type="ORF">WJU22_02240</name>
</gene>
<evidence type="ECO:0000313" key="1">
    <source>
        <dbReference type="EMBL" id="WZN47002.1"/>
    </source>
</evidence>
<accession>A0ABZ2Z6R2</accession>
<protein>
    <recommendedName>
        <fullName evidence="3">Lipocalin-like domain-containing protein</fullName>
    </recommendedName>
</protein>
<evidence type="ECO:0008006" key="3">
    <source>
        <dbReference type="Google" id="ProtNLM"/>
    </source>
</evidence>
<dbReference type="PROSITE" id="PS51257">
    <property type="entry name" value="PROKAR_LIPOPROTEIN"/>
    <property type="match status" value="1"/>
</dbReference>
<sequence length="131" mass="14320">MKHMILFLSLAASVIFTSCKKDKAPNYGGAPNAISGHWVLDAGYMQYPAGTILPEWGFGTDYKYEKKRGLAFASATEQGTYSLAPGPANGYTLTLKPRNGNSYTVTVTEISAKSAYFKESADDPTFIYLRK</sequence>